<reference evidence="1" key="2">
    <citation type="submission" date="2020-11" db="EMBL/GenBank/DDBJ databases">
        <authorList>
            <person name="McCartney M.A."/>
            <person name="Auch B."/>
            <person name="Kono T."/>
            <person name="Mallez S."/>
            <person name="Becker A."/>
            <person name="Gohl D.M."/>
            <person name="Silverstein K.A.T."/>
            <person name="Koren S."/>
            <person name="Bechman K.B."/>
            <person name="Herman A."/>
            <person name="Abrahante J.E."/>
            <person name="Garbe J."/>
        </authorList>
    </citation>
    <scope>NUCLEOTIDE SEQUENCE</scope>
    <source>
        <strain evidence="1">Duluth1</strain>
        <tissue evidence="1">Whole animal</tissue>
    </source>
</reference>
<dbReference type="AlphaFoldDB" id="A0A9D4BDF1"/>
<sequence length="119" mass="14332">MDARFNVLEGLERKMDYFEKKLKKLWLHIDTVVQDSRKKVDRVENKKDSMGIDIEGVRRRISNLEQVSNRLRDDMNYEQSQSMRNNFIFGNIPEEENETPTKCEERVRTYMSEKLKLTK</sequence>
<dbReference type="Gene3D" id="1.20.1270.70">
    <property type="entry name" value="Designed single chain three-helix bundle"/>
    <property type="match status" value="1"/>
</dbReference>
<reference evidence="1" key="1">
    <citation type="journal article" date="2019" name="bioRxiv">
        <title>The Genome of the Zebra Mussel, Dreissena polymorpha: A Resource for Invasive Species Research.</title>
        <authorList>
            <person name="McCartney M.A."/>
            <person name="Auch B."/>
            <person name="Kono T."/>
            <person name="Mallez S."/>
            <person name="Zhang Y."/>
            <person name="Obille A."/>
            <person name="Becker A."/>
            <person name="Abrahante J.E."/>
            <person name="Garbe J."/>
            <person name="Badalamenti J.P."/>
            <person name="Herman A."/>
            <person name="Mangelson H."/>
            <person name="Liachko I."/>
            <person name="Sullivan S."/>
            <person name="Sone E.D."/>
            <person name="Koren S."/>
            <person name="Silverstein K.A.T."/>
            <person name="Beckman K.B."/>
            <person name="Gohl D.M."/>
        </authorList>
    </citation>
    <scope>NUCLEOTIDE SEQUENCE</scope>
    <source>
        <strain evidence="1">Duluth1</strain>
        <tissue evidence="1">Whole animal</tissue>
    </source>
</reference>
<gene>
    <name evidence="1" type="ORF">DPMN_191312</name>
</gene>
<proteinExistence type="predicted"/>
<name>A0A9D4BDF1_DREPO</name>
<organism evidence="1 2">
    <name type="scientific">Dreissena polymorpha</name>
    <name type="common">Zebra mussel</name>
    <name type="synonym">Mytilus polymorpha</name>
    <dbReference type="NCBI Taxonomy" id="45954"/>
    <lineage>
        <taxon>Eukaryota</taxon>
        <taxon>Metazoa</taxon>
        <taxon>Spiralia</taxon>
        <taxon>Lophotrochozoa</taxon>
        <taxon>Mollusca</taxon>
        <taxon>Bivalvia</taxon>
        <taxon>Autobranchia</taxon>
        <taxon>Heteroconchia</taxon>
        <taxon>Euheterodonta</taxon>
        <taxon>Imparidentia</taxon>
        <taxon>Neoheterodontei</taxon>
        <taxon>Myida</taxon>
        <taxon>Dreissenoidea</taxon>
        <taxon>Dreissenidae</taxon>
        <taxon>Dreissena</taxon>
    </lineage>
</organism>
<evidence type="ECO:0000313" key="2">
    <source>
        <dbReference type="Proteomes" id="UP000828390"/>
    </source>
</evidence>
<comment type="caution">
    <text evidence="1">The sequence shown here is derived from an EMBL/GenBank/DDBJ whole genome shotgun (WGS) entry which is preliminary data.</text>
</comment>
<dbReference type="EMBL" id="JAIWYP010000058">
    <property type="protein sequence ID" value="KAH3690625.1"/>
    <property type="molecule type" value="Genomic_DNA"/>
</dbReference>
<evidence type="ECO:0000313" key="1">
    <source>
        <dbReference type="EMBL" id="KAH3690625.1"/>
    </source>
</evidence>
<protein>
    <submittedName>
        <fullName evidence="1">Uncharacterized protein</fullName>
    </submittedName>
</protein>
<keyword evidence="2" id="KW-1185">Reference proteome</keyword>
<accession>A0A9D4BDF1</accession>
<dbReference type="Proteomes" id="UP000828390">
    <property type="component" value="Unassembled WGS sequence"/>
</dbReference>